<evidence type="ECO:0008006" key="4">
    <source>
        <dbReference type="Google" id="ProtNLM"/>
    </source>
</evidence>
<evidence type="ECO:0000256" key="1">
    <source>
        <dbReference type="SAM" id="SignalP"/>
    </source>
</evidence>
<feature type="signal peptide" evidence="1">
    <location>
        <begin position="1"/>
        <end position="22"/>
    </location>
</feature>
<dbReference type="Proteomes" id="UP000694001">
    <property type="component" value="Chromosome"/>
</dbReference>
<dbReference type="AlphaFoldDB" id="A0A975U0T0"/>
<evidence type="ECO:0000313" key="2">
    <source>
        <dbReference type="EMBL" id="QXM24164.1"/>
    </source>
</evidence>
<keyword evidence="3" id="KW-1185">Reference proteome</keyword>
<name>A0A975U0T0_9PROT</name>
<sequence>MIGCSRSFVAFAVLALASSASAQLASPDQRCAAPAEFTTAAGALPNTAAAITKRGVLRVLIVGTGSTTLGGTSAQAALYTQRLEKELAVAFPGVSVAVQTRGGRALTAGDLLPIVIEGLEAFRPDLLIWQSGTVDAVRGIDPDGFGQTIAAGVEKALKHPADVILMDMQFSRFSRAAVNYGPYRHGLDSIANAHPGVLAFQRYELMRFWAASGQIDVERAPRSEWRAQADLLHACLAHALAEMIRDGVRRASR</sequence>
<feature type="chain" id="PRO_5037409219" description="SGNH hydrolase-type esterase domain-containing protein" evidence="1">
    <location>
        <begin position="23"/>
        <end position="253"/>
    </location>
</feature>
<dbReference type="KEGG" id="elio:KO353_12960"/>
<gene>
    <name evidence="2" type="ORF">KO353_12960</name>
</gene>
<accession>A0A975U0T0</accession>
<organism evidence="2 3">
    <name type="scientific">Elioraea tepida</name>
    <dbReference type="NCBI Taxonomy" id="2843330"/>
    <lineage>
        <taxon>Bacteria</taxon>
        <taxon>Pseudomonadati</taxon>
        <taxon>Pseudomonadota</taxon>
        <taxon>Alphaproteobacteria</taxon>
        <taxon>Acetobacterales</taxon>
        <taxon>Elioraeaceae</taxon>
        <taxon>Elioraea</taxon>
    </lineage>
</organism>
<protein>
    <recommendedName>
        <fullName evidence="4">SGNH hydrolase-type esterase domain-containing protein</fullName>
    </recommendedName>
</protein>
<dbReference type="InterPro" id="IPR057572">
    <property type="entry name" value="NonGDSL"/>
</dbReference>
<dbReference type="Pfam" id="PF25182">
    <property type="entry name" value="NonGDSL"/>
    <property type="match status" value="1"/>
</dbReference>
<keyword evidence="1" id="KW-0732">Signal</keyword>
<dbReference type="RefSeq" id="WP_218285149.1">
    <property type="nucleotide sequence ID" value="NZ_CP076448.1"/>
</dbReference>
<proteinExistence type="predicted"/>
<evidence type="ECO:0000313" key="3">
    <source>
        <dbReference type="Proteomes" id="UP000694001"/>
    </source>
</evidence>
<dbReference type="EMBL" id="CP076448">
    <property type="protein sequence ID" value="QXM24164.1"/>
    <property type="molecule type" value="Genomic_DNA"/>
</dbReference>
<reference evidence="2" key="1">
    <citation type="submission" date="2021-06" db="EMBL/GenBank/DDBJ databases">
        <title>Elioraea tepida, sp. nov., a moderately thermophilic aerobic anoxygenic phototrophic bacterium isolated from an alkaline siliceous hot spring mat community in Yellowstone National Park, WY, USA.</title>
        <authorList>
            <person name="Saini M.K."/>
            <person name="Yoshida S."/>
            <person name="Sebastian A."/>
            <person name="Hirose S."/>
            <person name="Hara E."/>
            <person name="Tamaki H."/>
            <person name="Soulier N.T."/>
            <person name="Albert I."/>
            <person name="Hanada S."/>
            <person name="Bryant D.A."/>
            <person name="Tank M."/>
        </authorList>
    </citation>
    <scope>NUCLEOTIDE SEQUENCE</scope>
    <source>
        <strain evidence="2">MS-P2</strain>
    </source>
</reference>